<dbReference type="EMBL" id="CAEQ01002796">
    <property type="protein sequence ID" value="CCD17662.1"/>
    <property type="molecule type" value="Genomic_DNA"/>
</dbReference>
<reference evidence="11 12" key="2">
    <citation type="journal article" date="2012" name="Proc. Natl. Acad. Sci. U.S.A.">
        <title>Antigenic diversity is generated by distinct evolutionary mechanisms in African trypanosome species.</title>
        <authorList>
            <person name="Jackson A.P."/>
            <person name="Berry A."/>
            <person name="Aslett M."/>
            <person name="Allison H.C."/>
            <person name="Burton P."/>
            <person name="Vavrova-Anderson J."/>
            <person name="Brown R."/>
            <person name="Browne H."/>
            <person name="Corton N."/>
            <person name="Hauser H."/>
            <person name="Gamble J."/>
            <person name="Gilderthorp R."/>
            <person name="Marcello L."/>
            <person name="McQuillan J."/>
            <person name="Otto T.D."/>
            <person name="Quail M.A."/>
            <person name="Sanders M.J."/>
            <person name="van Tonder A."/>
            <person name="Ginger M.L."/>
            <person name="Field M.C."/>
            <person name="Barry J.D."/>
            <person name="Hertz-Fowler C."/>
            <person name="Berriman M."/>
        </authorList>
    </citation>
    <scope>NUCLEOTIDE SEQUENCE [LARGE SCALE GENOMIC DNA]</scope>
    <source>
        <strain evidence="11 12">IL3000</strain>
    </source>
</reference>
<keyword evidence="8" id="KW-0449">Lipoprotein</keyword>
<evidence type="ECO:0000256" key="2">
    <source>
        <dbReference type="ARBA" id="ARBA00004609"/>
    </source>
</evidence>
<dbReference type="GO" id="GO:0098552">
    <property type="term" value="C:side of membrane"/>
    <property type="evidence" value="ECO:0007669"/>
    <property type="project" value="UniProtKB-KW"/>
</dbReference>
<evidence type="ECO:0000256" key="9">
    <source>
        <dbReference type="SAM" id="SignalP"/>
    </source>
</evidence>
<keyword evidence="12" id="KW-1185">Reference proteome</keyword>
<protein>
    <submittedName>
        <fullName evidence="11">WGS project CAEQ00000000 data, annotated contig 974</fullName>
    </submittedName>
</protein>
<comment type="function">
    <text evidence="1">VSG forms a coat on the surface of the parasite. The trypanosome evades the immune response of the host by expressing a series of antigenically distinct VSGs from an estimated 1000 VSG genes.</text>
</comment>
<accession>F9WK01</accession>
<dbReference type="Proteomes" id="UP000000702">
    <property type="component" value="Unassembled WGS sequence"/>
</dbReference>
<keyword evidence="5 9" id="KW-0732">Signal</keyword>
<gene>
    <name evidence="11" type="ORF">TCIL3000_0_24660</name>
</gene>
<organism evidence="11 12">
    <name type="scientific">Trypanosoma congolense (strain IL3000)</name>
    <dbReference type="NCBI Taxonomy" id="1068625"/>
    <lineage>
        <taxon>Eukaryota</taxon>
        <taxon>Discoba</taxon>
        <taxon>Euglenozoa</taxon>
        <taxon>Kinetoplastea</taxon>
        <taxon>Metakinetoplastina</taxon>
        <taxon>Trypanosomatida</taxon>
        <taxon>Trypanosomatidae</taxon>
        <taxon>Trypanosoma</taxon>
        <taxon>Nannomonas</taxon>
    </lineage>
</organism>
<feature type="domain" description="Trypanosome variant surface glycoprotein B-type N-terminal" evidence="10">
    <location>
        <begin position="22"/>
        <end position="376"/>
    </location>
</feature>
<reference evidence="12" key="1">
    <citation type="submission" date="2011-07" db="EMBL/GenBank/DDBJ databases">
        <title>Divergent evolution of antigenic variation in African trypanosomes.</title>
        <authorList>
            <person name="Jackson A.P."/>
            <person name="Berry A."/>
            <person name="Allison H.C."/>
            <person name="Burton P."/>
            <person name="Anderson J."/>
            <person name="Aslett M."/>
            <person name="Brown R."/>
            <person name="Corton N."/>
            <person name="Harris D."/>
            <person name="Hauser H."/>
            <person name="Gamble J."/>
            <person name="Gilderthorp R."/>
            <person name="McQuillan J."/>
            <person name="Quail M.A."/>
            <person name="Sanders M."/>
            <person name="Van Tonder A."/>
            <person name="Ginger M.L."/>
            <person name="Donelson J.E."/>
            <person name="Field M.C."/>
            <person name="Barry J.D."/>
            <person name="Berriman M."/>
            <person name="Hertz-Fowler C."/>
        </authorList>
    </citation>
    <scope>NUCLEOTIDE SEQUENCE [LARGE SCALE GENOMIC DNA]</scope>
    <source>
        <strain evidence="12">IL3000</strain>
    </source>
</reference>
<name>F9WK01_TRYCI</name>
<comment type="caution">
    <text evidence="11">The sequence shown here is derived from an EMBL/GenBank/DDBJ whole genome shotgun (WGS) entry which is preliminary data.</text>
</comment>
<keyword evidence="6" id="KW-0472">Membrane</keyword>
<feature type="chain" id="PRO_5003389239" evidence="9">
    <location>
        <begin position="20"/>
        <end position="380"/>
    </location>
</feature>
<evidence type="ECO:0000256" key="1">
    <source>
        <dbReference type="ARBA" id="ARBA00002523"/>
    </source>
</evidence>
<evidence type="ECO:0000256" key="5">
    <source>
        <dbReference type="ARBA" id="ARBA00022729"/>
    </source>
</evidence>
<feature type="non-terminal residue" evidence="11">
    <location>
        <position position="380"/>
    </location>
</feature>
<keyword evidence="4" id="KW-0336">GPI-anchor</keyword>
<evidence type="ECO:0000259" key="10">
    <source>
        <dbReference type="Pfam" id="PF13206"/>
    </source>
</evidence>
<dbReference type="GO" id="GO:0005886">
    <property type="term" value="C:plasma membrane"/>
    <property type="evidence" value="ECO:0007669"/>
    <property type="project" value="UniProtKB-SubCell"/>
</dbReference>
<sequence length="380" mass="39794">MWKASTAVLLVGMLAVAQAGEFPVGKNYPYLNTLCRLLMTAKKPPIPVSLERPAENGAFPARIFMSALAEDEWYEEVSKAARVEDLKDGIKEKYKNYAEDWATWKAGVKELEKHKTIKKLDGNAPPVVIARAKLALIVANIKKIQEREAAFNNNSDRLEIGKTLIEAATGKKNLEKIDLGNLDPAVTTAGRSTACGTGAGGGTSGSDAGKAITNDMLCLCAAKHTGASPGADKEVCGKDIGGAGNGGADDGTISWTSSAVPQKALLQTITKACSEEKTPPAHGARELQALLGKFRGQVAGGANCQGSTAADGVPHGLGYWKHNGNTCTGSSLTCTGDAGANNQGPCVVYGLTGANENTIIWYGKFETALKAIEKLEGESE</sequence>
<dbReference type="Pfam" id="PF13206">
    <property type="entry name" value="VSG_B"/>
    <property type="match status" value="1"/>
</dbReference>
<keyword evidence="3" id="KW-1003">Cell membrane</keyword>
<proteinExistence type="predicted"/>
<keyword evidence="7" id="KW-0325">Glycoprotein</keyword>
<evidence type="ECO:0000256" key="4">
    <source>
        <dbReference type="ARBA" id="ARBA00022622"/>
    </source>
</evidence>
<comment type="subcellular location">
    <subcellularLocation>
        <location evidence="2">Cell membrane</location>
        <topology evidence="2">Lipid-anchor</topology>
        <topology evidence="2">GPI-anchor</topology>
    </subcellularLocation>
</comment>
<feature type="signal peptide" evidence="9">
    <location>
        <begin position="1"/>
        <end position="19"/>
    </location>
</feature>
<evidence type="ECO:0000256" key="3">
    <source>
        <dbReference type="ARBA" id="ARBA00022475"/>
    </source>
</evidence>
<evidence type="ECO:0000256" key="8">
    <source>
        <dbReference type="ARBA" id="ARBA00023288"/>
    </source>
</evidence>
<dbReference type="InterPro" id="IPR025932">
    <property type="entry name" value="Trypano_VSG_B_N_dom"/>
</dbReference>
<dbReference type="AlphaFoldDB" id="F9WK01"/>
<evidence type="ECO:0000256" key="6">
    <source>
        <dbReference type="ARBA" id="ARBA00023136"/>
    </source>
</evidence>
<evidence type="ECO:0000313" key="11">
    <source>
        <dbReference type="EMBL" id="CCD17662.1"/>
    </source>
</evidence>
<evidence type="ECO:0000313" key="12">
    <source>
        <dbReference type="Proteomes" id="UP000000702"/>
    </source>
</evidence>
<evidence type="ECO:0000256" key="7">
    <source>
        <dbReference type="ARBA" id="ARBA00023180"/>
    </source>
</evidence>
<dbReference type="VEuPathDB" id="TriTrypDB:TcIL3000_0_24660"/>